<dbReference type="SMR" id="A0A222UBH1"/>
<evidence type="ECO:0000256" key="4">
    <source>
        <dbReference type="ARBA" id="ARBA00023125"/>
    </source>
</evidence>
<name>A0A222UBH1_GINBI</name>
<evidence type="ECO:0000256" key="6">
    <source>
        <dbReference type="ARBA" id="ARBA00023242"/>
    </source>
</evidence>
<evidence type="ECO:0000259" key="9">
    <source>
        <dbReference type="PROSITE" id="PS51294"/>
    </source>
</evidence>
<feature type="region of interest" description="Disordered" evidence="7">
    <location>
        <begin position="120"/>
        <end position="172"/>
    </location>
</feature>
<keyword evidence="4" id="KW-0238">DNA-binding</keyword>
<keyword evidence="6" id="KW-0539">Nucleus</keyword>
<dbReference type="CDD" id="cd00167">
    <property type="entry name" value="SANT"/>
    <property type="match status" value="2"/>
</dbReference>
<dbReference type="FunFam" id="1.10.10.60:FF:000394">
    <property type="entry name" value="MYB transcription factor"/>
    <property type="match status" value="1"/>
</dbReference>
<dbReference type="FunFam" id="1.10.10.60:FF:000001">
    <property type="entry name" value="MYB-related transcription factor"/>
    <property type="match status" value="1"/>
</dbReference>
<evidence type="ECO:0000256" key="1">
    <source>
        <dbReference type="ARBA" id="ARBA00004123"/>
    </source>
</evidence>
<feature type="domain" description="Myb-like" evidence="8">
    <location>
        <begin position="62"/>
        <end position="112"/>
    </location>
</feature>
<feature type="domain" description="HTH myb-type" evidence="9">
    <location>
        <begin position="62"/>
        <end position="116"/>
    </location>
</feature>
<gene>
    <name evidence="10" type="primary">R2R3MYB33</name>
</gene>
<dbReference type="GO" id="GO:0000976">
    <property type="term" value="F:transcription cis-regulatory region binding"/>
    <property type="evidence" value="ECO:0007669"/>
    <property type="project" value="UniProtKB-ARBA"/>
</dbReference>
<dbReference type="GO" id="GO:0005634">
    <property type="term" value="C:nucleus"/>
    <property type="evidence" value="ECO:0007669"/>
    <property type="project" value="UniProtKB-SubCell"/>
</dbReference>
<comment type="subcellular location">
    <subcellularLocation>
        <location evidence="1">Nucleus</location>
    </subcellularLocation>
</comment>
<keyword evidence="5" id="KW-0804">Transcription</keyword>
<dbReference type="Pfam" id="PF00249">
    <property type="entry name" value="Myb_DNA-binding"/>
    <property type="match status" value="2"/>
</dbReference>
<dbReference type="GO" id="GO:0051707">
    <property type="term" value="P:response to other organism"/>
    <property type="evidence" value="ECO:0007669"/>
    <property type="project" value="UniProtKB-ARBA"/>
</dbReference>
<feature type="compositionally biased region" description="Polar residues" evidence="7">
    <location>
        <begin position="124"/>
        <end position="150"/>
    </location>
</feature>
<dbReference type="EMBL" id="KY703744">
    <property type="protein sequence ID" value="ASR18118.1"/>
    <property type="molecule type" value="mRNA"/>
</dbReference>
<dbReference type="SMART" id="SM00717">
    <property type="entry name" value="SANT"/>
    <property type="match status" value="2"/>
</dbReference>
<evidence type="ECO:0000259" key="8">
    <source>
        <dbReference type="PROSITE" id="PS50090"/>
    </source>
</evidence>
<dbReference type="InterPro" id="IPR017930">
    <property type="entry name" value="Myb_dom"/>
</dbReference>
<accession>A0A222UBH1</accession>
<dbReference type="SUPFAM" id="SSF46689">
    <property type="entry name" value="Homeodomain-like"/>
    <property type="match status" value="1"/>
</dbReference>
<reference evidence="10" key="1">
    <citation type="journal article" date="2017" name="Physiol. Mol. Biol. Plants">
        <title>Identification and expression analysis under abiotic stress of the R2R3-MYB genes in Ginkgo biloba L.</title>
        <authorList>
            <person name="Liu X."/>
            <person name="Yu W."/>
            <person name="Zhang X."/>
            <person name="Wang G."/>
            <person name="Cao F."/>
            <person name="Cheng H."/>
        </authorList>
    </citation>
    <scope>NUCLEOTIDE SEQUENCE</scope>
</reference>
<sequence length="400" mass="44299">MGRAPCCDKVGLNRGPWTREEDLRLIQYIKAHGEGCWRTLPKAAGLLRCGKSCRLRWINYLRPDLKRGNITEEEDRLIIKLHAVLGNRWSMIAGRLPGRTDNEIKNYWNTHLKKKLRNMGMDPQTHQPLQPSSTNINRSYDNSNPISEESTSLKHHQEPIKEAASKSSCAAGSNMNSVGIKNADVNNTAMISNVISENSNDMTSVGSTCFQRTPLSNVNGCKSNVSNVISCSSSSNITEYIICKENAQEISASSTNEVENVKPAADYSSMLQQYSLKRPLCYSSDITTSAETANCLMTIWSDLYPSDTNSCAGAEGGTVNNNNNNNNHNNIPENTICPNSFLQLCSTIPSNAALLNVIDTELFWEAQMINMQEHDHVHVEEEVEIPTALNEAASSDLWAL</sequence>
<evidence type="ECO:0000256" key="7">
    <source>
        <dbReference type="SAM" id="MobiDB-lite"/>
    </source>
</evidence>
<feature type="domain" description="Myb-like" evidence="8">
    <location>
        <begin position="9"/>
        <end position="61"/>
    </location>
</feature>
<evidence type="ECO:0000256" key="3">
    <source>
        <dbReference type="ARBA" id="ARBA00023015"/>
    </source>
</evidence>
<organism evidence="10">
    <name type="scientific">Ginkgo biloba</name>
    <name type="common">Ginkgo</name>
    <name type="synonym">Maidenhair tree</name>
    <dbReference type="NCBI Taxonomy" id="3311"/>
    <lineage>
        <taxon>Eukaryota</taxon>
        <taxon>Viridiplantae</taxon>
        <taxon>Streptophyta</taxon>
        <taxon>Embryophyta</taxon>
        <taxon>Tracheophyta</taxon>
        <taxon>Spermatophyta</taxon>
        <taxon>Ginkgoidae</taxon>
        <taxon>Ginkgoales</taxon>
        <taxon>Ginkgoaceae</taxon>
        <taxon>Ginkgo</taxon>
    </lineage>
</organism>
<evidence type="ECO:0000256" key="5">
    <source>
        <dbReference type="ARBA" id="ARBA00023163"/>
    </source>
</evidence>
<dbReference type="PANTHER" id="PTHR47994">
    <property type="entry name" value="F14D16.11-RELATED"/>
    <property type="match status" value="1"/>
</dbReference>
<dbReference type="PROSITE" id="PS51294">
    <property type="entry name" value="HTH_MYB"/>
    <property type="match status" value="2"/>
</dbReference>
<evidence type="ECO:0000313" key="10">
    <source>
        <dbReference type="EMBL" id="ASR18118.1"/>
    </source>
</evidence>
<dbReference type="InterPro" id="IPR009057">
    <property type="entry name" value="Homeodomain-like_sf"/>
</dbReference>
<dbReference type="PROSITE" id="PS50090">
    <property type="entry name" value="MYB_LIKE"/>
    <property type="match status" value="2"/>
</dbReference>
<keyword evidence="2" id="KW-0677">Repeat</keyword>
<keyword evidence="3" id="KW-0805">Transcription regulation</keyword>
<dbReference type="InterPro" id="IPR015495">
    <property type="entry name" value="Myb_TF_plants"/>
</dbReference>
<dbReference type="InterPro" id="IPR001005">
    <property type="entry name" value="SANT/Myb"/>
</dbReference>
<evidence type="ECO:0000256" key="2">
    <source>
        <dbReference type="ARBA" id="ARBA00022737"/>
    </source>
</evidence>
<dbReference type="PANTHER" id="PTHR47994:SF5">
    <property type="entry name" value="F14D16.11-RELATED"/>
    <property type="match status" value="1"/>
</dbReference>
<dbReference type="AlphaFoldDB" id="A0A222UBH1"/>
<feature type="domain" description="HTH myb-type" evidence="9">
    <location>
        <begin position="9"/>
        <end position="61"/>
    </location>
</feature>
<proteinExistence type="evidence at transcript level"/>
<feature type="compositionally biased region" description="Basic and acidic residues" evidence="7">
    <location>
        <begin position="151"/>
        <end position="164"/>
    </location>
</feature>
<protein>
    <submittedName>
        <fullName evidence="10">R2R3MYB33</fullName>
    </submittedName>
</protein>
<dbReference type="Gene3D" id="1.10.10.60">
    <property type="entry name" value="Homeodomain-like"/>
    <property type="match status" value="2"/>
</dbReference>